<dbReference type="PANTHER" id="PTHR11080:SF2">
    <property type="entry name" value="LD05707P"/>
    <property type="match status" value="1"/>
</dbReference>
<evidence type="ECO:0000259" key="8">
    <source>
        <dbReference type="Pfam" id="PF00857"/>
    </source>
</evidence>
<protein>
    <recommendedName>
        <fullName evidence="6">nicotinamidase</fullName>
        <ecNumber evidence="6">3.5.1.19</ecNumber>
    </recommendedName>
    <alternativeName>
        <fullName evidence="7">Nicotinamide deamidase</fullName>
    </alternativeName>
</protein>
<reference evidence="9 10" key="1">
    <citation type="submission" date="2021-03" db="EMBL/GenBank/DDBJ databases">
        <title>Geobacter metallireducens gen. nov. sp. nov., a microorganism capable of coupling the complete oxidation of organic compounds to the reduction of iron and other metals.</title>
        <authorList>
            <person name="Li Y."/>
        </authorList>
    </citation>
    <scope>NUCLEOTIDE SEQUENCE [LARGE SCALE GENOMIC DNA]</scope>
    <source>
        <strain evidence="9 10">Jerry-YX</strain>
    </source>
</reference>
<evidence type="ECO:0000256" key="6">
    <source>
        <dbReference type="ARBA" id="ARBA00039017"/>
    </source>
</evidence>
<comment type="similarity">
    <text evidence="1">Belongs to the isochorismatase family.</text>
</comment>
<dbReference type="Gene3D" id="3.40.50.850">
    <property type="entry name" value="Isochorismatase-like"/>
    <property type="match status" value="1"/>
</dbReference>
<evidence type="ECO:0000256" key="1">
    <source>
        <dbReference type="ARBA" id="ARBA00006336"/>
    </source>
</evidence>
<keyword evidence="2" id="KW-0662">Pyridine nucleotide biosynthesis</keyword>
<evidence type="ECO:0000313" key="10">
    <source>
        <dbReference type="Proteomes" id="UP000663651"/>
    </source>
</evidence>
<dbReference type="Proteomes" id="UP000663651">
    <property type="component" value="Chromosome"/>
</dbReference>
<dbReference type="EC" id="3.5.1.19" evidence="6"/>
<dbReference type="InterPro" id="IPR052347">
    <property type="entry name" value="Isochorismatase_Nicotinamidase"/>
</dbReference>
<dbReference type="CDD" id="cd01011">
    <property type="entry name" value="nicotinamidase"/>
    <property type="match status" value="1"/>
</dbReference>
<dbReference type="PANTHER" id="PTHR11080">
    <property type="entry name" value="PYRAZINAMIDASE/NICOTINAMIDASE"/>
    <property type="match status" value="1"/>
</dbReference>
<evidence type="ECO:0000256" key="4">
    <source>
        <dbReference type="ARBA" id="ARBA00022801"/>
    </source>
</evidence>
<comment type="pathway">
    <text evidence="5">Cofactor biosynthesis; nicotinate biosynthesis; nicotinate from nicotinamide: step 1/1.</text>
</comment>
<keyword evidence="4" id="KW-0378">Hydrolase</keyword>
<feature type="domain" description="Isochorismatase-like" evidence="8">
    <location>
        <begin position="5"/>
        <end position="188"/>
    </location>
</feature>
<evidence type="ECO:0000313" key="9">
    <source>
        <dbReference type="EMBL" id="QSV45596.1"/>
    </source>
</evidence>
<dbReference type="RefSeq" id="WP_207163389.1">
    <property type="nucleotide sequence ID" value="NZ_CP071382.1"/>
</dbReference>
<organism evidence="9 10">
    <name type="scientific">Geobacter benzoatilyticus</name>
    <dbReference type="NCBI Taxonomy" id="2815309"/>
    <lineage>
        <taxon>Bacteria</taxon>
        <taxon>Pseudomonadati</taxon>
        <taxon>Thermodesulfobacteriota</taxon>
        <taxon>Desulfuromonadia</taxon>
        <taxon>Geobacterales</taxon>
        <taxon>Geobacteraceae</taxon>
        <taxon>Geobacter</taxon>
    </lineage>
</organism>
<evidence type="ECO:0000256" key="5">
    <source>
        <dbReference type="ARBA" id="ARBA00037900"/>
    </source>
</evidence>
<sequence>MKTASALLIIDVQNDFCPGGSLPVREGDRVVPVLNRYIELFREWKLPVFASRDWHPAITSHFRDFGGIWPAHCVQGSEGARFHRDLALPEETIVISKGLDPNRDDYSAFQAATESGMPFPAQLEAMAVRKLYVGGLATDYCVKASVLDGVRHGLEMILLEDAVRGVDLNPGDSAKAIEEMVRAGAVLMNFSKMRADDRP</sequence>
<gene>
    <name evidence="9" type="ORF">JZM60_16000</name>
</gene>
<keyword evidence="3" id="KW-0479">Metal-binding</keyword>
<proteinExistence type="inferred from homology"/>
<evidence type="ECO:0000256" key="7">
    <source>
        <dbReference type="ARBA" id="ARBA00043224"/>
    </source>
</evidence>
<dbReference type="SUPFAM" id="SSF52499">
    <property type="entry name" value="Isochorismatase-like hydrolases"/>
    <property type="match status" value="1"/>
</dbReference>
<name>A0ABX7Q2E2_9BACT</name>
<dbReference type="EMBL" id="CP071382">
    <property type="protein sequence ID" value="QSV45596.1"/>
    <property type="molecule type" value="Genomic_DNA"/>
</dbReference>
<keyword evidence="10" id="KW-1185">Reference proteome</keyword>
<dbReference type="Pfam" id="PF00857">
    <property type="entry name" value="Isochorismatase"/>
    <property type="match status" value="1"/>
</dbReference>
<accession>A0ABX7Q2E2</accession>
<evidence type="ECO:0000256" key="2">
    <source>
        <dbReference type="ARBA" id="ARBA00022642"/>
    </source>
</evidence>
<evidence type="ECO:0000256" key="3">
    <source>
        <dbReference type="ARBA" id="ARBA00022723"/>
    </source>
</evidence>
<dbReference type="InterPro" id="IPR036380">
    <property type="entry name" value="Isochorismatase-like_sf"/>
</dbReference>
<dbReference type="InterPro" id="IPR000868">
    <property type="entry name" value="Isochorismatase-like_dom"/>
</dbReference>